<feature type="compositionally biased region" description="Low complexity" evidence="1">
    <location>
        <begin position="62"/>
        <end position="79"/>
    </location>
</feature>
<proteinExistence type="predicted"/>
<dbReference type="EnsemblMetazoa" id="G28430.7">
    <property type="protein sequence ID" value="G28430.7:cds"/>
    <property type="gene ID" value="G28430"/>
</dbReference>
<feature type="region of interest" description="Disordered" evidence="1">
    <location>
        <begin position="162"/>
        <end position="267"/>
    </location>
</feature>
<feature type="compositionally biased region" description="Polar residues" evidence="1">
    <location>
        <begin position="658"/>
        <end position="679"/>
    </location>
</feature>
<dbReference type="EnsemblMetazoa" id="G28430.8">
    <property type="protein sequence ID" value="G28430.8:cds"/>
    <property type="gene ID" value="G28430"/>
</dbReference>
<dbReference type="EnsemblMetazoa" id="G28430.1">
    <property type="protein sequence ID" value="G28430.1:cds"/>
    <property type="gene ID" value="G28430"/>
</dbReference>
<feature type="region of interest" description="Disordered" evidence="1">
    <location>
        <begin position="403"/>
        <end position="433"/>
    </location>
</feature>
<keyword evidence="3" id="KW-1185">Reference proteome</keyword>
<protein>
    <submittedName>
        <fullName evidence="2">Uncharacterized protein</fullName>
    </submittedName>
</protein>
<sequence length="685" mass="76085">MSEDRSDDSHYSGILQNVWPPPNDNTRARLERLRELENQRRQHETTHRARSSSLERSHNSSRELLLGSRGTYGRSSLRSSGRRGREPMRAFPLGQVTNPGNSPASRSESESRSVRDTSHSSASTGDLSPVVRPPDNPQTETPNASAKIMEVKTDNVELVIIENSEHPQKSETMSDDVSLGTDRCQPTQGPSSENQSMEQSMQAESVSVADATASGIQVEPENSVTEESVKSDSQDKTQNETPTAQSVAQKPKPDTEIQVSSGASWEVSNDTDKKLEQMTENQQTRLAKLQELEELRTRGRARERPEDSNLSARERFNVNFNPNIRPQRQLSIREQIRNSRRARRHHSDLQLSQHSPFITETSAVSSTEATGDQATTSALNPSAWDSAFTDDRSERMKRLKELDKIRKEGRDSSSFDSDILSPRDRRNSAQSDQLSSLFSSSRVQPTFSSAGSLFPLSSNYSESLPSLVNTNLSIDTPMVSLFGRERSIFSSGPTLTRSTSLSTQEVIARAREVINTSGTASLAASSESDVRPSRGELNLNLDFSSEPLLEEHGEYDRTSAVDQIREARAEANPRVHDVPLDLNHKDGASCVNAMREAIDETYRKRYKSRGLPSDVADHFLADCFDPKYTFEERIVLIRKKLWGDPPAVKCERGHPDGASTTETETNKTPESGPTSQLGTDNVKVI</sequence>
<reference evidence="2" key="1">
    <citation type="submission" date="2022-08" db="UniProtKB">
        <authorList>
            <consortium name="EnsemblMetazoa"/>
        </authorList>
    </citation>
    <scope>IDENTIFICATION</scope>
    <source>
        <strain evidence="2">05x7-T-G4-1.051#20</strain>
    </source>
</reference>
<feature type="compositionally biased region" description="Polar residues" evidence="1">
    <location>
        <begin position="257"/>
        <end position="267"/>
    </location>
</feature>
<feature type="compositionally biased region" description="Polar residues" evidence="1">
    <location>
        <begin position="239"/>
        <end position="248"/>
    </location>
</feature>
<organism evidence="2 3">
    <name type="scientific">Magallana gigas</name>
    <name type="common">Pacific oyster</name>
    <name type="synonym">Crassostrea gigas</name>
    <dbReference type="NCBI Taxonomy" id="29159"/>
    <lineage>
        <taxon>Eukaryota</taxon>
        <taxon>Metazoa</taxon>
        <taxon>Spiralia</taxon>
        <taxon>Lophotrochozoa</taxon>
        <taxon>Mollusca</taxon>
        <taxon>Bivalvia</taxon>
        <taxon>Autobranchia</taxon>
        <taxon>Pteriomorphia</taxon>
        <taxon>Ostreida</taxon>
        <taxon>Ostreoidea</taxon>
        <taxon>Ostreidae</taxon>
        <taxon>Magallana</taxon>
    </lineage>
</organism>
<name>A0A8W8LKB9_MAGGI</name>
<evidence type="ECO:0000256" key="1">
    <source>
        <dbReference type="SAM" id="MobiDB-lite"/>
    </source>
</evidence>
<dbReference type="EnsemblMetazoa" id="G28430.9">
    <property type="protein sequence ID" value="G28430.9:cds"/>
    <property type="gene ID" value="G28430"/>
</dbReference>
<feature type="compositionally biased region" description="Low complexity" evidence="1">
    <location>
        <begin position="191"/>
        <end position="207"/>
    </location>
</feature>
<feature type="region of interest" description="Disordered" evidence="1">
    <location>
        <begin position="338"/>
        <end position="390"/>
    </location>
</feature>
<feature type="region of interest" description="Disordered" evidence="1">
    <location>
        <begin position="1"/>
        <end position="150"/>
    </location>
</feature>
<feature type="compositionally biased region" description="Polar residues" evidence="1">
    <location>
        <begin position="95"/>
        <end position="104"/>
    </location>
</feature>
<feature type="compositionally biased region" description="Low complexity" evidence="1">
    <location>
        <begin position="359"/>
        <end position="370"/>
    </location>
</feature>
<feature type="compositionally biased region" description="Basic and acidic residues" evidence="1">
    <location>
        <begin position="26"/>
        <end position="61"/>
    </location>
</feature>
<accession>A0A8W8LKB9</accession>
<feature type="compositionally biased region" description="Basic and acidic residues" evidence="1">
    <location>
        <begin position="107"/>
        <end position="118"/>
    </location>
</feature>
<feature type="compositionally biased region" description="Basic and acidic residues" evidence="1">
    <location>
        <begin position="227"/>
        <end position="238"/>
    </location>
</feature>
<feature type="compositionally biased region" description="Polar residues" evidence="1">
    <location>
        <begin position="349"/>
        <end position="358"/>
    </location>
</feature>
<dbReference type="Proteomes" id="UP000005408">
    <property type="component" value="Unassembled WGS sequence"/>
</dbReference>
<evidence type="ECO:0000313" key="2">
    <source>
        <dbReference type="EnsemblMetazoa" id="G28430.8:cds"/>
    </source>
</evidence>
<feature type="compositionally biased region" description="Basic and acidic residues" evidence="1">
    <location>
        <begin position="403"/>
        <end position="413"/>
    </location>
</feature>
<dbReference type="AlphaFoldDB" id="A0A8W8LKB9"/>
<feature type="region of interest" description="Disordered" evidence="1">
    <location>
        <begin position="645"/>
        <end position="685"/>
    </location>
</feature>
<evidence type="ECO:0000313" key="3">
    <source>
        <dbReference type="Proteomes" id="UP000005408"/>
    </source>
</evidence>